<dbReference type="GO" id="GO:0005516">
    <property type="term" value="F:calmodulin binding"/>
    <property type="evidence" value="ECO:0007669"/>
    <property type="project" value="UniProtKB-KW"/>
</dbReference>
<sequence length="760" mass="83785">MTKDSVGICEKGGKGQFLPLFGDWEAAWPPRLKVVLYFCGLVYCFLGVSIVADMFMSAIERITSRKRVHRVAGSMQRAVTCTVWNTTVANLTLMALGSSAPEILLSVNDIIKQGFFSGKLGPSTIVGSAAFNLFVIIAVCVNSVPDGEVRKIKETGVFAITAAFSIFAYVWVLFIVNFHSQNIIEVWEGVVTVLLFPLLVFVSYLADVGLLSVHNCLRLLRYLCSLCRPAADDEEDSADGVSGLHWCVALLGRLCAAVCSVPGLCLRLCRRRLHPRGGLEDLEHGDLAEAFDPLAPLLDDKGNPLSCEFGYLTFKADILTVRVGLEPLEEVVQVFRKNGTSGRVSCSYKTQMISATPGYDYEELAGEIQFRDGTSSAEIRLNIMPKIVGHRSDSFQLILEEPVGGVEFNPDSDGGEETCSLTVELVNENPGDNRIRSRCWRVFDSLVNVHELRLGRDLWKEQILDAITVTSSGEEEENPSCGDRILHYIWFPWQIIFAVATPPPAFLGGWICFWFSLLHIGWITVIISDLAELFGCTAGVDDEITAITFVALGTSVPDLFASRTAAKQDEWADASIVNVTGSNSVNVFLGIGLPWLGAALYWTSHPTNPDWLEEYGGSYPNGSFVVKGKNLAYTVAVFTLAASLCLVLITMRRYFCGGELGGRPDTKAYSSFFLFLLWATYITLSVWQIVTKNEDGTAQILSMVAALLAIGVLMVVFGFFRQLLKISKDYIGEEGFWGIFVASLIIGGRMLIFFMFQYQW</sequence>
<evidence type="ECO:0000256" key="13">
    <source>
        <dbReference type="ARBA" id="ARBA00023065"/>
    </source>
</evidence>
<feature type="transmembrane region" description="Helical" evidence="18">
    <location>
        <begin position="672"/>
        <end position="690"/>
    </location>
</feature>
<evidence type="ECO:0000256" key="3">
    <source>
        <dbReference type="ARBA" id="ARBA00022448"/>
    </source>
</evidence>
<dbReference type="InterPro" id="IPR004837">
    <property type="entry name" value="NaCa_Exmemb"/>
</dbReference>
<feature type="transmembrane region" description="Helical" evidence="18">
    <location>
        <begin position="585"/>
        <end position="603"/>
    </location>
</feature>
<evidence type="ECO:0000259" key="20">
    <source>
        <dbReference type="Pfam" id="PF03160"/>
    </source>
</evidence>
<protein>
    <recommendedName>
        <fullName evidence="22">Calx-beta domain-containing protein</fullName>
    </recommendedName>
</protein>
<evidence type="ECO:0000256" key="15">
    <source>
        <dbReference type="ARBA" id="ARBA00023180"/>
    </source>
</evidence>
<dbReference type="SUPFAM" id="SSF141072">
    <property type="entry name" value="CalX-like"/>
    <property type="match status" value="1"/>
</dbReference>
<dbReference type="GO" id="GO:0005886">
    <property type="term" value="C:plasma membrane"/>
    <property type="evidence" value="ECO:0007669"/>
    <property type="project" value="UniProtKB-SubCell"/>
</dbReference>
<feature type="transmembrane region" description="Helical" evidence="18">
    <location>
        <begin position="156"/>
        <end position="178"/>
    </location>
</feature>
<dbReference type="Gene3D" id="1.20.1420.30">
    <property type="entry name" value="NCX, central ion-binding region"/>
    <property type="match status" value="2"/>
</dbReference>
<feature type="transmembrane region" description="Helical" evidence="18">
    <location>
        <begin position="34"/>
        <end position="56"/>
    </location>
</feature>
<feature type="transmembrane region" description="Helical" evidence="18">
    <location>
        <begin position="702"/>
        <end position="724"/>
    </location>
</feature>
<keyword evidence="14 18" id="KW-0472">Membrane</keyword>
<evidence type="ECO:0000259" key="19">
    <source>
        <dbReference type="Pfam" id="PF01699"/>
    </source>
</evidence>
<evidence type="ECO:0000256" key="12">
    <source>
        <dbReference type="ARBA" id="ARBA00023053"/>
    </source>
</evidence>
<evidence type="ECO:0000256" key="16">
    <source>
        <dbReference type="ARBA" id="ARBA00023201"/>
    </source>
</evidence>
<keyword evidence="15" id="KW-0325">Glycoprotein</keyword>
<evidence type="ECO:0000256" key="7">
    <source>
        <dbReference type="ARBA" id="ARBA00022729"/>
    </source>
</evidence>
<dbReference type="Pfam" id="PF01699">
    <property type="entry name" value="Na_Ca_ex"/>
    <property type="match status" value="2"/>
</dbReference>
<dbReference type="InterPro" id="IPR051171">
    <property type="entry name" value="CaCA"/>
</dbReference>
<keyword evidence="5 18" id="KW-0812">Transmembrane</keyword>
<feature type="transmembrane region" description="Helical" evidence="18">
    <location>
        <begin position="190"/>
        <end position="213"/>
    </location>
</feature>
<dbReference type="EMBL" id="HBNR01021575">
    <property type="protein sequence ID" value="CAE4574762.1"/>
    <property type="molecule type" value="Transcribed_RNA"/>
</dbReference>
<feature type="domain" description="Calx-beta" evidence="20">
    <location>
        <begin position="331"/>
        <end position="405"/>
    </location>
</feature>
<feature type="transmembrane region" description="Helical" evidence="18">
    <location>
        <begin position="736"/>
        <end position="756"/>
    </location>
</feature>
<keyword evidence="7" id="KW-0732">Signal</keyword>
<dbReference type="PANTHER" id="PTHR11878">
    <property type="entry name" value="SODIUM/CALCIUM EXCHANGER"/>
    <property type="match status" value="1"/>
</dbReference>
<keyword evidence="6" id="KW-0479">Metal-binding</keyword>
<evidence type="ECO:0000256" key="5">
    <source>
        <dbReference type="ARBA" id="ARBA00022692"/>
    </source>
</evidence>
<dbReference type="InterPro" id="IPR044880">
    <property type="entry name" value="NCX_ion-bd_dom_sf"/>
</dbReference>
<dbReference type="AlphaFoldDB" id="A0A7S4Q7C8"/>
<accession>A0A7S4Q7C8</accession>
<keyword evidence="8" id="KW-0677">Repeat</keyword>
<feature type="transmembrane region" description="Helical" evidence="18">
    <location>
        <begin position="507"/>
        <end position="527"/>
    </location>
</feature>
<comment type="subcellular location">
    <subcellularLocation>
        <location evidence="1">Cell membrane</location>
        <topology evidence="1">Multi-pass membrane protein</topology>
    </subcellularLocation>
</comment>
<dbReference type="Gene3D" id="2.60.40.2030">
    <property type="match status" value="1"/>
</dbReference>
<evidence type="ECO:0000256" key="6">
    <source>
        <dbReference type="ARBA" id="ARBA00022723"/>
    </source>
</evidence>
<evidence type="ECO:0000256" key="18">
    <source>
        <dbReference type="SAM" id="Phobius"/>
    </source>
</evidence>
<feature type="transmembrane region" description="Helical" evidence="18">
    <location>
        <begin position="125"/>
        <end position="144"/>
    </location>
</feature>
<evidence type="ECO:0000256" key="2">
    <source>
        <dbReference type="ARBA" id="ARBA00007489"/>
    </source>
</evidence>
<feature type="domain" description="Sodium/calcium exchanger membrane region" evidence="19">
    <location>
        <begin position="37"/>
        <end position="204"/>
    </location>
</feature>
<evidence type="ECO:0000256" key="9">
    <source>
        <dbReference type="ARBA" id="ARBA00022837"/>
    </source>
</evidence>
<evidence type="ECO:0000256" key="1">
    <source>
        <dbReference type="ARBA" id="ARBA00004651"/>
    </source>
</evidence>
<proteinExistence type="inferred from homology"/>
<dbReference type="GO" id="GO:0046872">
    <property type="term" value="F:metal ion binding"/>
    <property type="evidence" value="ECO:0007669"/>
    <property type="project" value="UniProtKB-KW"/>
</dbReference>
<feature type="transmembrane region" description="Helical" evidence="18">
    <location>
        <begin position="631"/>
        <end position="651"/>
    </location>
</feature>
<evidence type="ECO:0000313" key="21">
    <source>
        <dbReference type="EMBL" id="CAE4574762.1"/>
    </source>
</evidence>
<keyword evidence="3" id="KW-0813">Transport</keyword>
<evidence type="ECO:0000256" key="10">
    <source>
        <dbReference type="ARBA" id="ARBA00022860"/>
    </source>
</evidence>
<organism evidence="21">
    <name type="scientific">Alexandrium monilatum</name>
    <dbReference type="NCBI Taxonomy" id="311494"/>
    <lineage>
        <taxon>Eukaryota</taxon>
        <taxon>Sar</taxon>
        <taxon>Alveolata</taxon>
        <taxon>Dinophyceae</taxon>
        <taxon>Gonyaulacales</taxon>
        <taxon>Pyrocystaceae</taxon>
        <taxon>Alexandrium</taxon>
    </lineage>
</organism>
<keyword evidence="16" id="KW-0739">Sodium transport</keyword>
<evidence type="ECO:0000256" key="14">
    <source>
        <dbReference type="ARBA" id="ARBA00023136"/>
    </source>
</evidence>
<comment type="catalytic activity">
    <reaction evidence="17">
        <text>Ca(2+)(in) + 3 Na(+)(out) = Ca(2+)(out) + 3 Na(+)(in)</text>
        <dbReference type="Rhea" id="RHEA:69955"/>
        <dbReference type="ChEBI" id="CHEBI:29101"/>
        <dbReference type="ChEBI" id="CHEBI:29108"/>
    </reaction>
</comment>
<dbReference type="InterPro" id="IPR038081">
    <property type="entry name" value="CalX-like_sf"/>
</dbReference>
<dbReference type="Pfam" id="PF03160">
    <property type="entry name" value="Calx-beta"/>
    <property type="match status" value="1"/>
</dbReference>
<comment type="similarity">
    <text evidence="2">Belongs to the Ca(2+):cation antiporter (CaCA) (TC 2.A.19) family. SLC8 subfamily.</text>
</comment>
<keyword evidence="11 18" id="KW-1133">Transmembrane helix</keyword>
<evidence type="ECO:0000256" key="11">
    <source>
        <dbReference type="ARBA" id="ARBA00022989"/>
    </source>
</evidence>
<gene>
    <name evidence="21" type="ORF">AMON00008_LOCUS14381</name>
</gene>
<dbReference type="PRINTS" id="PR01259">
    <property type="entry name" value="NACAEXCHNGR"/>
</dbReference>
<evidence type="ECO:0000256" key="8">
    <source>
        <dbReference type="ARBA" id="ARBA00022737"/>
    </source>
</evidence>
<reference evidence="21" key="1">
    <citation type="submission" date="2021-01" db="EMBL/GenBank/DDBJ databases">
        <authorList>
            <person name="Corre E."/>
            <person name="Pelletier E."/>
            <person name="Niang G."/>
            <person name="Scheremetjew M."/>
            <person name="Finn R."/>
            <person name="Kale V."/>
            <person name="Holt S."/>
            <person name="Cochrane G."/>
            <person name="Meng A."/>
            <person name="Brown T."/>
            <person name="Cohen L."/>
        </authorList>
    </citation>
    <scope>NUCLEOTIDE SEQUENCE</scope>
    <source>
        <strain evidence="21">CCMP3105</strain>
    </source>
</reference>
<evidence type="ECO:0000256" key="17">
    <source>
        <dbReference type="ARBA" id="ARBA00033667"/>
    </source>
</evidence>
<dbReference type="PANTHER" id="PTHR11878:SF65">
    <property type="entry name" value="NA_CA-EXCHANGE PROTEIN, ISOFORM G"/>
    <property type="match status" value="1"/>
</dbReference>
<dbReference type="GO" id="GO:0005432">
    <property type="term" value="F:calcium:sodium antiporter activity"/>
    <property type="evidence" value="ECO:0007669"/>
    <property type="project" value="InterPro"/>
</dbReference>
<evidence type="ECO:0000256" key="4">
    <source>
        <dbReference type="ARBA" id="ARBA00022475"/>
    </source>
</evidence>
<keyword evidence="4" id="KW-1003">Cell membrane</keyword>
<feature type="domain" description="Sodium/calcium exchanger membrane region" evidence="19">
    <location>
        <begin position="509"/>
        <end position="687"/>
    </location>
</feature>
<dbReference type="InterPro" id="IPR003644">
    <property type="entry name" value="Calx_beta"/>
</dbReference>
<keyword evidence="9" id="KW-0106">Calcium</keyword>
<keyword evidence="10" id="KW-0112">Calmodulin-binding</keyword>
<keyword evidence="13" id="KW-0406">Ion transport</keyword>
<name>A0A7S4Q7C8_9DINO</name>
<dbReference type="InterPro" id="IPR004836">
    <property type="entry name" value="Na_Ca_Ex"/>
</dbReference>
<keyword evidence="12" id="KW-0915">Sodium</keyword>
<evidence type="ECO:0008006" key="22">
    <source>
        <dbReference type="Google" id="ProtNLM"/>
    </source>
</evidence>
<dbReference type="GO" id="GO:0007154">
    <property type="term" value="P:cell communication"/>
    <property type="evidence" value="ECO:0007669"/>
    <property type="project" value="InterPro"/>
</dbReference>